<evidence type="ECO:0000313" key="1">
    <source>
        <dbReference type="EMBL" id="PWA68112.1"/>
    </source>
</evidence>
<dbReference type="OrthoDB" id="5984008at2759"/>
<name>A0A2U1N3N6_ARTAN</name>
<evidence type="ECO:0000313" key="2">
    <source>
        <dbReference type="Proteomes" id="UP000245207"/>
    </source>
</evidence>
<reference evidence="1 2" key="1">
    <citation type="journal article" date="2018" name="Mol. Plant">
        <title>The genome of Artemisia annua provides insight into the evolution of Asteraceae family and artemisinin biosynthesis.</title>
        <authorList>
            <person name="Shen Q."/>
            <person name="Zhang L."/>
            <person name="Liao Z."/>
            <person name="Wang S."/>
            <person name="Yan T."/>
            <person name="Shi P."/>
            <person name="Liu M."/>
            <person name="Fu X."/>
            <person name="Pan Q."/>
            <person name="Wang Y."/>
            <person name="Lv Z."/>
            <person name="Lu X."/>
            <person name="Zhang F."/>
            <person name="Jiang W."/>
            <person name="Ma Y."/>
            <person name="Chen M."/>
            <person name="Hao X."/>
            <person name="Li L."/>
            <person name="Tang Y."/>
            <person name="Lv G."/>
            <person name="Zhou Y."/>
            <person name="Sun X."/>
            <person name="Brodelius P.E."/>
            <person name="Rose J.K.C."/>
            <person name="Tang K."/>
        </authorList>
    </citation>
    <scope>NUCLEOTIDE SEQUENCE [LARGE SCALE GENOMIC DNA]</scope>
    <source>
        <strain evidence="2">cv. Huhao1</strain>
        <tissue evidence="1">Leaf</tissue>
    </source>
</reference>
<dbReference type="Proteomes" id="UP000245207">
    <property type="component" value="Unassembled WGS sequence"/>
</dbReference>
<protein>
    <submittedName>
        <fullName evidence="1">Extracellular ligand-binding receptor</fullName>
    </submittedName>
</protein>
<dbReference type="AlphaFoldDB" id="A0A2U1N3N6"/>
<proteinExistence type="predicted"/>
<keyword evidence="2" id="KW-1185">Reference proteome</keyword>
<keyword evidence="1" id="KW-0675">Receptor</keyword>
<gene>
    <name evidence="1" type="ORF">CTI12_AA303290</name>
</gene>
<sequence length="69" mass="7639">MALRENKALMNVTESGKLKELEDTFLISEKCVDNESFPNEDESLSPRSFSVLFELTGGHPQSLLSCTSS</sequence>
<organism evidence="1 2">
    <name type="scientific">Artemisia annua</name>
    <name type="common">Sweet wormwood</name>
    <dbReference type="NCBI Taxonomy" id="35608"/>
    <lineage>
        <taxon>Eukaryota</taxon>
        <taxon>Viridiplantae</taxon>
        <taxon>Streptophyta</taxon>
        <taxon>Embryophyta</taxon>
        <taxon>Tracheophyta</taxon>
        <taxon>Spermatophyta</taxon>
        <taxon>Magnoliopsida</taxon>
        <taxon>eudicotyledons</taxon>
        <taxon>Gunneridae</taxon>
        <taxon>Pentapetalae</taxon>
        <taxon>asterids</taxon>
        <taxon>campanulids</taxon>
        <taxon>Asterales</taxon>
        <taxon>Asteraceae</taxon>
        <taxon>Asteroideae</taxon>
        <taxon>Anthemideae</taxon>
        <taxon>Artemisiinae</taxon>
        <taxon>Artemisia</taxon>
    </lineage>
</organism>
<accession>A0A2U1N3N6</accession>
<dbReference type="EMBL" id="PKPP01003704">
    <property type="protein sequence ID" value="PWA68112.1"/>
    <property type="molecule type" value="Genomic_DNA"/>
</dbReference>
<comment type="caution">
    <text evidence="1">The sequence shown here is derived from an EMBL/GenBank/DDBJ whole genome shotgun (WGS) entry which is preliminary data.</text>
</comment>